<dbReference type="Proteomes" id="UP000617734">
    <property type="component" value="Unassembled WGS sequence"/>
</dbReference>
<evidence type="ECO:0000313" key="2">
    <source>
        <dbReference type="Proteomes" id="UP000617734"/>
    </source>
</evidence>
<evidence type="ECO:0000313" key="1">
    <source>
        <dbReference type="EMBL" id="GHH69973.1"/>
    </source>
</evidence>
<reference evidence="1" key="2">
    <citation type="submission" date="2020-09" db="EMBL/GenBank/DDBJ databases">
        <authorList>
            <person name="Sun Q."/>
            <person name="Ohkuma M."/>
        </authorList>
    </citation>
    <scope>NUCLEOTIDE SEQUENCE</scope>
    <source>
        <strain evidence="1">JCM 4646</strain>
    </source>
</reference>
<organism evidence="1 2">
    <name type="scientific">Kitasatospora indigofera</name>
    <dbReference type="NCBI Taxonomy" id="67307"/>
    <lineage>
        <taxon>Bacteria</taxon>
        <taxon>Bacillati</taxon>
        <taxon>Actinomycetota</taxon>
        <taxon>Actinomycetes</taxon>
        <taxon>Kitasatosporales</taxon>
        <taxon>Streptomycetaceae</taxon>
        <taxon>Kitasatospora</taxon>
    </lineage>
</organism>
<reference evidence="1" key="1">
    <citation type="journal article" date="2014" name="Int. J. Syst. Evol. Microbiol.">
        <title>Complete genome sequence of Corynebacterium casei LMG S-19264T (=DSM 44701T), isolated from a smear-ripened cheese.</title>
        <authorList>
            <consortium name="US DOE Joint Genome Institute (JGI-PGF)"/>
            <person name="Walter F."/>
            <person name="Albersmeier A."/>
            <person name="Kalinowski J."/>
            <person name="Ruckert C."/>
        </authorList>
    </citation>
    <scope>NUCLEOTIDE SEQUENCE</scope>
    <source>
        <strain evidence="1">JCM 4646</strain>
    </source>
</reference>
<comment type="caution">
    <text evidence="1">The sequence shown here is derived from an EMBL/GenBank/DDBJ whole genome shotgun (WGS) entry which is preliminary data.</text>
</comment>
<keyword evidence="2" id="KW-1185">Reference proteome</keyword>
<gene>
    <name evidence="1" type="ORF">GCM10018781_29180</name>
</gene>
<dbReference type="AlphaFoldDB" id="A0A919KRR9"/>
<dbReference type="EMBL" id="BNBO01000013">
    <property type="protein sequence ID" value="GHH69973.1"/>
    <property type="molecule type" value="Genomic_DNA"/>
</dbReference>
<proteinExistence type="predicted"/>
<accession>A0A919KRR9</accession>
<protein>
    <submittedName>
        <fullName evidence="1">Uncharacterized protein</fullName>
    </submittedName>
</protein>
<name>A0A919KRR9_9ACTN</name>
<sequence length="76" mass="8015">MLRAMRAVERAQAIAARLATSVGTDVRLSRTPAGYLLTAPVPDDPGRQLAALPALGLADRFGHSSRDGLVWCAVDT</sequence>